<dbReference type="EMBL" id="KZ505912">
    <property type="protein sequence ID" value="PKU43337.1"/>
    <property type="molecule type" value="Genomic_DNA"/>
</dbReference>
<dbReference type="Proteomes" id="UP000233556">
    <property type="component" value="Unassembled WGS sequence"/>
</dbReference>
<dbReference type="AlphaFoldDB" id="A0A2I0UB99"/>
<dbReference type="OrthoDB" id="276744at2759"/>
<evidence type="ECO:0000313" key="2">
    <source>
        <dbReference type="Proteomes" id="UP000233556"/>
    </source>
</evidence>
<dbReference type="PANTHER" id="PTHR33332">
    <property type="entry name" value="REVERSE TRANSCRIPTASE DOMAIN-CONTAINING PROTEIN"/>
    <property type="match status" value="1"/>
</dbReference>
<gene>
    <name evidence="1" type="ORF">llap_6359</name>
</gene>
<reference evidence="2" key="1">
    <citation type="submission" date="2017-11" db="EMBL/GenBank/DDBJ databases">
        <authorList>
            <person name="Lima N.C."/>
            <person name="Parody-Merino A.M."/>
            <person name="Battley P.F."/>
            <person name="Fidler A.E."/>
            <person name="Prosdocimi F."/>
        </authorList>
    </citation>
    <scope>NUCLEOTIDE SEQUENCE [LARGE SCALE GENOMIC DNA]</scope>
</reference>
<name>A0A2I0UB99_LIMLA</name>
<proteinExistence type="predicted"/>
<organism evidence="1 2">
    <name type="scientific">Limosa lapponica baueri</name>
    <dbReference type="NCBI Taxonomy" id="1758121"/>
    <lineage>
        <taxon>Eukaryota</taxon>
        <taxon>Metazoa</taxon>
        <taxon>Chordata</taxon>
        <taxon>Craniata</taxon>
        <taxon>Vertebrata</taxon>
        <taxon>Euteleostomi</taxon>
        <taxon>Archelosauria</taxon>
        <taxon>Archosauria</taxon>
        <taxon>Dinosauria</taxon>
        <taxon>Saurischia</taxon>
        <taxon>Theropoda</taxon>
        <taxon>Coelurosauria</taxon>
        <taxon>Aves</taxon>
        <taxon>Neognathae</taxon>
        <taxon>Neoaves</taxon>
        <taxon>Charadriiformes</taxon>
        <taxon>Scolopacidae</taxon>
        <taxon>Limosa</taxon>
    </lineage>
</organism>
<reference evidence="2" key="2">
    <citation type="submission" date="2017-12" db="EMBL/GenBank/DDBJ databases">
        <title>Genome sequence of the Bar-tailed Godwit (Limosa lapponica baueri).</title>
        <authorList>
            <person name="Lima N.C.B."/>
            <person name="Parody-Merino A.M."/>
            <person name="Battley P.F."/>
            <person name="Fidler A.E."/>
            <person name="Prosdocimi F."/>
        </authorList>
    </citation>
    <scope>NUCLEOTIDE SEQUENCE [LARGE SCALE GENOMIC DNA]</scope>
</reference>
<keyword evidence="2" id="KW-1185">Reference proteome</keyword>
<protein>
    <submittedName>
        <fullName evidence="1">Uncharacterized protein</fullName>
    </submittedName>
</protein>
<sequence length="272" mass="31701">MATVCPCQSPSVSQTELICLEDEGQNMKDIGDYNCMKVQNFATNFSDHSCYYQDSREVIVSLYSALVRPHLKCCVQFWAPHYKKDIEVLECVQRRAIKLVRGPENKSYEERLRERGMFSLEKRLRGDLIALYNYLKTDCFEVGVGLFSQGNNDRTRRNAFRMYEEYGGSVFTMMFSESHSLMRPIGDLISAYKYLKRGCQEDGAGLFSVVPSDRTRGNGHKLEYKKFHLNVRRNFFTVRVVEHWNKLPREVVESPSLETFKTRLDKFLCNLL</sequence>
<evidence type="ECO:0000313" key="1">
    <source>
        <dbReference type="EMBL" id="PKU43337.1"/>
    </source>
</evidence>
<accession>A0A2I0UB99</accession>